<keyword evidence="2" id="KW-0186">Copper</keyword>
<proteinExistence type="inferred from homology"/>
<sequence>NDQYPGPILQAYKGDTFSITVENDLSVETSMHWHGMFQKGTPWYDGVPGMTQCVIPPKSSFTYEFSVESQSPLVIHDKDDPYVKEYDYEYVVTLTD</sequence>
<dbReference type="InterPro" id="IPR011707">
    <property type="entry name" value="Cu-oxidase-like_N"/>
</dbReference>
<evidence type="ECO:0000313" key="4">
    <source>
        <dbReference type="EMBL" id="CAG8819142.1"/>
    </source>
</evidence>
<feature type="non-terminal residue" evidence="4">
    <location>
        <position position="1"/>
    </location>
</feature>
<dbReference type="OrthoDB" id="2121828at2759"/>
<feature type="domain" description="Plastocyanin-like" evidence="3">
    <location>
        <begin position="1"/>
        <end position="70"/>
    </location>
</feature>
<name>A0A9N9KAK8_9GLOM</name>
<protein>
    <submittedName>
        <fullName evidence="4">7452_t:CDS:1</fullName>
    </submittedName>
</protein>
<reference evidence="4" key="1">
    <citation type="submission" date="2021-06" db="EMBL/GenBank/DDBJ databases">
        <authorList>
            <person name="Kallberg Y."/>
            <person name="Tangrot J."/>
            <person name="Rosling A."/>
        </authorList>
    </citation>
    <scope>NUCLEOTIDE SEQUENCE</scope>
    <source>
        <strain evidence="4">IN212</strain>
    </source>
</reference>
<dbReference type="Proteomes" id="UP000789396">
    <property type="component" value="Unassembled WGS sequence"/>
</dbReference>
<dbReference type="Gene3D" id="2.60.40.420">
    <property type="entry name" value="Cupredoxins - blue copper proteins"/>
    <property type="match status" value="1"/>
</dbReference>
<organism evidence="4 5">
    <name type="scientific">Racocetra fulgida</name>
    <dbReference type="NCBI Taxonomy" id="60492"/>
    <lineage>
        <taxon>Eukaryota</taxon>
        <taxon>Fungi</taxon>
        <taxon>Fungi incertae sedis</taxon>
        <taxon>Mucoromycota</taxon>
        <taxon>Glomeromycotina</taxon>
        <taxon>Glomeromycetes</taxon>
        <taxon>Diversisporales</taxon>
        <taxon>Gigasporaceae</taxon>
        <taxon>Racocetra</taxon>
    </lineage>
</organism>
<dbReference type="GO" id="GO:0005507">
    <property type="term" value="F:copper ion binding"/>
    <property type="evidence" value="ECO:0007669"/>
    <property type="project" value="InterPro"/>
</dbReference>
<gene>
    <name evidence="4" type="ORF">RFULGI_LOCUS19485</name>
</gene>
<feature type="non-terminal residue" evidence="4">
    <location>
        <position position="96"/>
    </location>
</feature>
<evidence type="ECO:0000256" key="2">
    <source>
        <dbReference type="ARBA" id="ARBA00023008"/>
    </source>
</evidence>
<evidence type="ECO:0000256" key="1">
    <source>
        <dbReference type="ARBA" id="ARBA00010609"/>
    </source>
</evidence>
<dbReference type="EMBL" id="CAJVPZ010096961">
    <property type="protein sequence ID" value="CAG8819142.1"/>
    <property type="molecule type" value="Genomic_DNA"/>
</dbReference>
<dbReference type="InterPro" id="IPR008972">
    <property type="entry name" value="Cupredoxin"/>
</dbReference>
<evidence type="ECO:0000259" key="3">
    <source>
        <dbReference type="Pfam" id="PF07732"/>
    </source>
</evidence>
<accession>A0A9N9KAK8</accession>
<dbReference type="InterPro" id="IPR045087">
    <property type="entry name" value="Cu-oxidase_fam"/>
</dbReference>
<dbReference type="PANTHER" id="PTHR11709">
    <property type="entry name" value="MULTI-COPPER OXIDASE"/>
    <property type="match status" value="1"/>
</dbReference>
<comment type="caution">
    <text evidence="4">The sequence shown here is derived from an EMBL/GenBank/DDBJ whole genome shotgun (WGS) entry which is preliminary data.</text>
</comment>
<dbReference type="PANTHER" id="PTHR11709:SF414">
    <property type="entry name" value="ADR239WP"/>
    <property type="match status" value="1"/>
</dbReference>
<dbReference type="SUPFAM" id="SSF49503">
    <property type="entry name" value="Cupredoxins"/>
    <property type="match status" value="1"/>
</dbReference>
<dbReference type="AlphaFoldDB" id="A0A9N9KAK8"/>
<keyword evidence="5" id="KW-1185">Reference proteome</keyword>
<dbReference type="GO" id="GO:0016491">
    <property type="term" value="F:oxidoreductase activity"/>
    <property type="evidence" value="ECO:0007669"/>
    <property type="project" value="TreeGrafter"/>
</dbReference>
<dbReference type="Pfam" id="PF07732">
    <property type="entry name" value="Cu-oxidase_3"/>
    <property type="match status" value="1"/>
</dbReference>
<comment type="similarity">
    <text evidence="1">Belongs to the multicopper oxidase family.</text>
</comment>
<evidence type="ECO:0000313" key="5">
    <source>
        <dbReference type="Proteomes" id="UP000789396"/>
    </source>
</evidence>